<organism evidence="1">
    <name type="scientific">Cucumis melo</name>
    <name type="common">Muskmelon</name>
    <dbReference type="NCBI Taxonomy" id="3656"/>
    <lineage>
        <taxon>Eukaryota</taxon>
        <taxon>Viridiplantae</taxon>
        <taxon>Streptophyta</taxon>
        <taxon>Embryophyta</taxon>
        <taxon>Tracheophyta</taxon>
        <taxon>Spermatophyta</taxon>
        <taxon>Magnoliopsida</taxon>
        <taxon>eudicotyledons</taxon>
        <taxon>Gunneridae</taxon>
        <taxon>Pentapetalae</taxon>
        <taxon>rosids</taxon>
        <taxon>fabids</taxon>
        <taxon>Cucurbitales</taxon>
        <taxon>Cucurbitaceae</taxon>
        <taxon>Benincaseae</taxon>
        <taxon>Cucumis</taxon>
    </lineage>
</organism>
<proteinExistence type="predicted"/>
<reference evidence="1" key="1">
    <citation type="submission" date="2023-03" db="UniProtKB">
        <authorList>
            <consortium name="EnsemblPlants"/>
        </authorList>
    </citation>
    <scope>IDENTIFICATION</scope>
</reference>
<dbReference type="EnsemblPlants" id="MELO3C032587.2.1">
    <property type="protein sequence ID" value="MELO3C032587.2.1"/>
    <property type="gene ID" value="MELO3C032587.2"/>
</dbReference>
<dbReference type="Gramene" id="MELO3C032587.2.1">
    <property type="protein sequence ID" value="MELO3C032587.2.1"/>
    <property type="gene ID" value="MELO3C032587.2"/>
</dbReference>
<sequence>MSSMLCTKQLNMDNVHSTCIRILKRFISLFQLKISSIVVLEHIYLLECESCIQLDLLSPFTRHELEEVERSRGLGYFSGGKNTQL</sequence>
<evidence type="ECO:0000313" key="1">
    <source>
        <dbReference type="EnsemblPlants" id="MELO3C032587.2.1"/>
    </source>
</evidence>
<protein>
    <submittedName>
        <fullName evidence="1">Uncharacterized protein</fullName>
    </submittedName>
</protein>
<name>A0A9I9EEA8_CUCME</name>
<accession>A0A9I9EEA8</accession>
<dbReference type="AlphaFoldDB" id="A0A9I9EEA8"/>